<evidence type="ECO:0000313" key="1">
    <source>
        <dbReference type="EMBL" id="MFC7186354.1"/>
    </source>
</evidence>
<dbReference type="RefSeq" id="WP_267663317.1">
    <property type="nucleotide sequence ID" value="NZ_JAODIX010000023.1"/>
</dbReference>
<sequence>MHERGRTFLDDLLATVADGATAAAPFAVDVRASRRPAVGRT</sequence>
<dbReference type="AlphaFoldDB" id="A0ABD5YAJ8"/>
<keyword evidence="2" id="KW-1185">Reference proteome</keyword>
<gene>
    <name evidence="1" type="ORF">ACFQMK_05485</name>
</gene>
<dbReference type="Proteomes" id="UP001596390">
    <property type="component" value="Unassembled WGS sequence"/>
</dbReference>
<reference evidence="1 2" key="1">
    <citation type="journal article" date="2019" name="Int. J. Syst. Evol. Microbiol.">
        <title>The Global Catalogue of Microorganisms (GCM) 10K type strain sequencing project: providing services to taxonomists for standard genome sequencing and annotation.</title>
        <authorList>
            <consortium name="The Broad Institute Genomics Platform"/>
            <consortium name="The Broad Institute Genome Sequencing Center for Infectious Disease"/>
            <person name="Wu L."/>
            <person name="Ma J."/>
        </authorList>
    </citation>
    <scope>NUCLEOTIDE SEQUENCE [LARGE SCALE GENOMIC DNA]</scope>
    <source>
        <strain evidence="1 2">Q85</strain>
    </source>
</reference>
<proteinExistence type="predicted"/>
<dbReference type="EMBL" id="JBHSZZ010000023">
    <property type="protein sequence ID" value="MFC7186354.1"/>
    <property type="molecule type" value="Genomic_DNA"/>
</dbReference>
<name>A0ABD5YAJ8_9EURY</name>
<evidence type="ECO:0000313" key="2">
    <source>
        <dbReference type="Proteomes" id="UP001596390"/>
    </source>
</evidence>
<accession>A0ABD5YAJ8</accession>
<comment type="caution">
    <text evidence="1">The sequence shown here is derived from an EMBL/GenBank/DDBJ whole genome shotgun (WGS) entry which is preliminary data.</text>
</comment>
<protein>
    <submittedName>
        <fullName evidence="1">Uncharacterized protein</fullName>
    </submittedName>
</protein>
<organism evidence="1 2">
    <name type="scientific">Halorubrum yunnanense</name>
    <dbReference type="NCBI Taxonomy" id="1526162"/>
    <lineage>
        <taxon>Archaea</taxon>
        <taxon>Methanobacteriati</taxon>
        <taxon>Methanobacteriota</taxon>
        <taxon>Stenosarchaea group</taxon>
        <taxon>Halobacteria</taxon>
        <taxon>Halobacteriales</taxon>
        <taxon>Haloferacaceae</taxon>
        <taxon>Halorubrum</taxon>
    </lineage>
</organism>